<feature type="compositionally biased region" description="Polar residues" evidence="17">
    <location>
        <begin position="186"/>
        <end position="196"/>
    </location>
</feature>
<comment type="similarity">
    <text evidence="4">Belongs to the DASH complex ASK1 family.</text>
</comment>
<feature type="compositionally biased region" description="Basic residues" evidence="17">
    <location>
        <begin position="211"/>
        <end position="228"/>
    </location>
</feature>
<dbReference type="GO" id="GO:0043189">
    <property type="term" value="C:H4/H2A histone acetyltransferase complex"/>
    <property type="evidence" value="ECO:0007669"/>
    <property type="project" value="InterPro"/>
</dbReference>
<keyword evidence="8" id="KW-0132">Cell division</keyword>
<evidence type="ECO:0000313" key="19">
    <source>
        <dbReference type="Proteomes" id="UP001302812"/>
    </source>
</evidence>
<sequence>MPPKKKGGRASTQAASASATPARDEDAMEIDTPAQTPTAPAPPQPPKPVTDPWTDDQLASLFKGVIRWKPAGMHKHFRMLAISEHLRNHGFDPDAWPHTRMPGIWAKLAEYYNLEAVDERENNMDPPDEEGQSRRYLDFNLPWEDYADLIQEKARADPSEAPSSPPQWDPDEPTGGTKKRKRGAAESNTRTRSSTVEDTDNETPAASPARKTGRAGRSTKRTTSRARRAKEESSSSEADSSQEGESDEEQEGEEGEEGEDEAEEETGTPASTRGGRGSTRGRGRGRGREIDHNFSKAHRIVTTSILPLVEQYGEHSRAVWEATKFWKQFFEASANVSLSGYEELAGSEDSTEITAEEETTVHDETADDYTPRPRSAGTHDVSVATDQSSVIYHGHGQQHEESVLSDRDGDLTGSTPRPPATKTLPFRPNFANLHSPYEALRREYNNKNGGTGSASGPQRGTAASGEDEEDTELLFQQHTSRLPDVPLTPRSSLGPGDLANDGDGKEGLEQDKNKDPLLHRLLDKNYRIAATPLKGTTGISPIKWKIEKVATPGKGKDKQKDRPIWEDSPTSSPEMAVPQLRSAAFMSPMRAAYKGKAAAAARAPRTPGVSVQTPATGRKTKDVFAAERTGGKDYEDEITWESDSDGGLGEISPPKTIKFALPPSKLLQTPAREASKRIVDNILLTAGENPEGSTEYSPTMVKTNYDILDDTF</sequence>
<dbReference type="GO" id="GO:0006355">
    <property type="term" value="P:regulation of DNA-templated transcription"/>
    <property type="evidence" value="ECO:0007669"/>
    <property type="project" value="InterPro"/>
</dbReference>
<evidence type="ECO:0000256" key="14">
    <source>
        <dbReference type="ARBA" id="ARBA00023242"/>
    </source>
</evidence>
<evidence type="ECO:0000256" key="16">
    <source>
        <dbReference type="ARBA" id="ARBA00023328"/>
    </source>
</evidence>
<comment type="caution">
    <text evidence="18">The sequence shown here is derived from an EMBL/GenBank/DDBJ whole genome shotgun (WGS) entry which is preliminary data.</text>
</comment>
<dbReference type="PANTHER" id="PTHR28200:SF1">
    <property type="entry name" value="DASH COMPLEX SUBUNIT ASK1"/>
    <property type="match status" value="1"/>
</dbReference>
<feature type="region of interest" description="Disordered" evidence="17">
    <location>
        <begin position="550"/>
        <end position="576"/>
    </location>
</feature>
<evidence type="ECO:0000256" key="12">
    <source>
        <dbReference type="ARBA" id="ARBA00022838"/>
    </source>
</evidence>
<evidence type="ECO:0000256" key="9">
    <source>
        <dbReference type="ARBA" id="ARBA00022701"/>
    </source>
</evidence>
<evidence type="ECO:0000256" key="7">
    <source>
        <dbReference type="ARBA" id="ARBA00022490"/>
    </source>
</evidence>
<feature type="region of interest" description="Disordered" evidence="17">
    <location>
        <begin position="155"/>
        <end position="293"/>
    </location>
</feature>
<dbReference type="GO" id="GO:0051301">
    <property type="term" value="P:cell division"/>
    <property type="evidence" value="ECO:0007669"/>
    <property type="project" value="UniProtKB-KW"/>
</dbReference>
<keyword evidence="11" id="KW-0159">Chromosome partition</keyword>
<dbReference type="InterPro" id="IPR012423">
    <property type="entry name" value="Eaf7/MRGBP"/>
</dbReference>
<feature type="compositionally biased region" description="Acidic residues" evidence="17">
    <location>
        <begin position="347"/>
        <end position="358"/>
    </location>
</feature>
<reference evidence="18" key="2">
    <citation type="submission" date="2023-05" db="EMBL/GenBank/DDBJ databases">
        <authorList>
            <consortium name="Lawrence Berkeley National Laboratory"/>
            <person name="Steindorff A."/>
            <person name="Hensen N."/>
            <person name="Bonometti L."/>
            <person name="Westerberg I."/>
            <person name="Brannstrom I.O."/>
            <person name="Guillou S."/>
            <person name="Cros-Aarteil S."/>
            <person name="Calhoun S."/>
            <person name="Haridas S."/>
            <person name="Kuo A."/>
            <person name="Mondo S."/>
            <person name="Pangilinan J."/>
            <person name="Riley R."/>
            <person name="Labutti K."/>
            <person name="Andreopoulos B."/>
            <person name="Lipzen A."/>
            <person name="Chen C."/>
            <person name="Yanf M."/>
            <person name="Daum C."/>
            <person name="Ng V."/>
            <person name="Clum A."/>
            <person name="Ohm R."/>
            <person name="Martin F."/>
            <person name="Silar P."/>
            <person name="Natvig D."/>
            <person name="Lalanne C."/>
            <person name="Gautier V."/>
            <person name="Ament-Velasquez S.L."/>
            <person name="Kruys A."/>
            <person name="Hutchinson M.I."/>
            <person name="Powell A.J."/>
            <person name="Barry K."/>
            <person name="Miller A.N."/>
            <person name="Grigoriev I.V."/>
            <person name="Debuchy R."/>
            <person name="Gladieux P."/>
            <person name="Thoren M.H."/>
            <person name="Johannesson H."/>
        </authorList>
    </citation>
    <scope>NUCLEOTIDE SEQUENCE</scope>
    <source>
        <strain evidence="18">CBS 508.74</strain>
    </source>
</reference>
<evidence type="ECO:0000256" key="13">
    <source>
        <dbReference type="ARBA" id="ARBA00023212"/>
    </source>
</evidence>
<keyword evidence="13" id="KW-0206">Cytoskeleton</keyword>
<keyword evidence="9" id="KW-0493">Microtubule</keyword>
<evidence type="ECO:0000256" key="2">
    <source>
        <dbReference type="ARBA" id="ARBA00004186"/>
    </source>
</evidence>
<evidence type="ECO:0000256" key="10">
    <source>
        <dbReference type="ARBA" id="ARBA00022776"/>
    </source>
</evidence>
<evidence type="ECO:0000313" key="18">
    <source>
        <dbReference type="EMBL" id="KAK4112169.1"/>
    </source>
</evidence>
<dbReference type="GO" id="GO:0008608">
    <property type="term" value="P:attachment of spindle microtubules to kinetochore"/>
    <property type="evidence" value="ECO:0007669"/>
    <property type="project" value="InterPro"/>
</dbReference>
<feature type="compositionally biased region" description="Basic and acidic residues" evidence="17">
    <location>
        <begin position="502"/>
        <end position="516"/>
    </location>
</feature>
<feature type="region of interest" description="Disordered" evidence="17">
    <location>
        <begin position="347"/>
        <end position="379"/>
    </location>
</feature>
<evidence type="ECO:0000256" key="17">
    <source>
        <dbReference type="SAM" id="MobiDB-lite"/>
    </source>
</evidence>
<dbReference type="PANTHER" id="PTHR28200">
    <property type="entry name" value="DASH COMPLEX SUBUNIT ASK1"/>
    <property type="match status" value="1"/>
</dbReference>
<dbReference type="GO" id="GO:0044732">
    <property type="term" value="C:mitotic spindle pole body"/>
    <property type="evidence" value="ECO:0007669"/>
    <property type="project" value="TreeGrafter"/>
</dbReference>
<feature type="compositionally biased region" description="Low complexity" evidence="17">
    <location>
        <begin position="10"/>
        <end position="21"/>
    </location>
</feature>
<feature type="compositionally biased region" description="Pro residues" evidence="17">
    <location>
        <begin position="39"/>
        <end position="49"/>
    </location>
</feature>
<keyword evidence="7" id="KW-0963">Cytoplasm</keyword>
<feature type="compositionally biased region" description="Basic and acidic residues" evidence="17">
    <location>
        <begin position="397"/>
        <end position="410"/>
    </location>
</feature>
<keyword evidence="16" id="KW-0137">Centromere</keyword>
<protein>
    <recommendedName>
        <fullName evidence="5">DASH complex subunit ASK1</fullName>
    </recommendedName>
</protein>
<gene>
    <name evidence="18" type="ORF">N656DRAFT_837209</name>
</gene>
<feature type="region of interest" description="Disordered" evidence="17">
    <location>
        <begin position="1"/>
        <end position="51"/>
    </location>
</feature>
<evidence type="ECO:0000256" key="5">
    <source>
        <dbReference type="ARBA" id="ARBA00014520"/>
    </source>
</evidence>
<feature type="compositionally biased region" description="Acidic residues" evidence="17">
    <location>
        <begin position="240"/>
        <end position="266"/>
    </location>
</feature>
<dbReference type="GO" id="GO:0005874">
    <property type="term" value="C:microtubule"/>
    <property type="evidence" value="ECO:0007669"/>
    <property type="project" value="UniProtKB-KW"/>
</dbReference>
<reference evidence="18" key="1">
    <citation type="journal article" date="2023" name="Mol. Phylogenet. Evol.">
        <title>Genome-scale phylogeny and comparative genomics of the fungal order Sordariales.</title>
        <authorList>
            <person name="Hensen N."/>
            <person name="Bonometti L."/>
            <person name="Westerberg I."/>
            <person name="Brannstrom I.O."/>
            <person name="Guillou S."/>
            <person name="Cros-Aarteil S."/>
            <person name="Calhoun S."/>
            <person name="Haridas S."/>
            <person name="Kuo A."/>
            <person name="Mondo S."/>
            <person name="Pangilinan J."/>
            <person name="Riley R."/>
            <person name="LaButti K."/>
            <person name="Andreopoulos B."/>
            <person name="Lipzen A."/>
            <person name="Chen C."/>
            <person name="Yan M."/>
            <person name="Daum C."/>
            <person name="Ng V."/>
            <person name="Clum A."/>
            <person name="Steindorff A."/>
            <person name="Ohm R.A."/>
            <person name="Martin F."/>
            <person name="Silar P."/>
            <person name="Natvig D.O."/>
            <person name="Lalanne C."/>
            <person name="Gautier V."/>
            <person name="Ament-Velasquez S.L."/>
            <person name="Kruys A."/>
            <person name="Hutchinson M.I."/>
            <person name="Powell A.J."/>
            <person name="Barry K."/>
            <person name="Miller A.N."/>
            <person name="Grigoriev I.V."/>
            <person name="Debuchy R."/>
            <person name="Gladieux P."/>
            <person name="Hiltunen Thoren M."/>
            <person name="Johannesson H."/>
        </authorList>
    </citation>
    <scope>NUCLEOTIDE SEQUENCE</scope>
    <source>
        <strain evidence="18">CBS 508.74</strain>
    </source>
</reference>
<keyword evidence="15" id="KW-0131">Cell cycle</keyword>
<dbReference type="InterPro" id="IPR013964">
    <property type="entry name" value="DASH_Ask1"/>
</dbReference>
<evidence type="ECO:0000256" key="15">
    <source>
        <dbReference type="ARBA" id="ARBA00023306"/>
    </source>
</evidence>
<dbReference type="RefSeq" id="XP_064669739.1">
    <property type="nucleotide sequence ID" value="XM_064818820.1"/>
</dbReference>
<evidence type="ECO:0000256" key="6">
    <source>
        <dbReference type="ARBA" id="ARBA00022454"/>
    </source>
</evidence>
<proteinExistence type="inferred from homology"/>
<keyword evidence="12" id="KW-0995">Kinetochore</keyword>
<comment type="subcellular location">
    <subcellularLocation>
        <location evidence="3">Chromosome</location>
        <location evidence="3">Centromere</location>
        <location evidence="3">Kinetochore</location>
    </subcellularLocation>
    <subcellularLocation>
        <location evidence="2">Cytoplasm</location>
        <location evidence="2">Cytoskeleton</location>
        <location evidence="2">Spindle</location>
    </subcellularLocation>
    <subcellularLocation>
        <location evidence="1">Nucleus</location>
    </subcellularLocation>
</comment>
<dbReference type="AlphaFoldDB" id="A0AAN6TD20"/>
<dbReference type="Proteomes" id="UP001302812">
    <property type="component" value="Unassembled WGS sequence"/>
</dbReference>
<keyword evidence="14" id="KW-0539">Nucleus</keyword>
<feature type="region of interest" description="Disordered" evidence="17">
    <location>
        <begin position="394"/>
        <end position="431"/>
    </location>
</feature>
<keyword evidence="19" id="KW-1185">Reference proteome</keyword>
<name>A0AAN6TD20_9PEZI</name>
<accession>A0AAN6TD20</accession>
<evidence type="ECO:0000256" key="11">
    <source>
        <dbReference type="ARBA" id="ARBA00022829"/>
    </source>
</evidence>
<feature type="compositionally biased region" description="Basic and acidic residues" evidence="17">
    <location>
        <begin position="550"/>
        <end position="565"/>
    </location>
</feature>
<keyword evidence="6" id="KW-0158">Chromosome</keyword>
<dbReference type="GO" id="GO:0072686">
    <property type="term" value="C:mitotic spindle"/>
    <property type="evidence" value="ECO:0007669"/>
    <property type="project" value="InterPro"/>
</dbReference>
<evidence type="ECO:0000256" key="1">
    <source>
        <dbReference type="ARBA" id="ARBA00004123"/>
    </source>
</evidence>
<evidence type="ECO:0000256" key="8">
    <source>
        <dbReference type="ARBA" id="ARBA00022618"/>
    </source>
</evidence>
<dbReference type="GeneID" id="89942946"/>
<dbReference type="Pfam" id="PF07904">
    <property type="entry name" value="Eaf7"/>
    <property type="match status" value="1"/>
</dbReference>
<evidence type="ECO:0000256" key="4">
    <source>
        <dbReference type="ARBA" id="ARBA00010731"/>
    </source>
</evidence>
<feature type="region of interest" description="Disordered" evidence="17">
    <location>
        <begin position="443"/>
        <end position="516"/>
    </location>
</feature>
<dbReference type="GO" id="GO:0042729">
    <property type="term" value="C:DASH complex"/>
    <property type="evidence" value="ECO:0007669"/>
    <property type="project" value="InterPro"/>
</dbReference>
<keyword evidence="10" id="KW-0498">Mitosis</keyword>
<organism evidence="18 19">
    <name type="scientific">Canariomyces notabilis</name>
    <dbReference type="NCBI Taxonomy" id="2074819"/>
    <lineage>
        <taxon>Eukaryota</taxon>
        <taxon>Fungi</taxon>
        <taxon>Dikarya</taxon>
        <taxon>Ascomycota</taxon>
        <taxon>Pezizomycotina</taxon>
        <taxon>Sordariomycetes</taxon>
        <taxon>Sordariomycetidae</taxon>
        <taxon>Sordariales</taxon>
        <taxon>Chaetomiaceae</taxon>
        <taxon>Canariomyces</taxon>
    </lineage>
</organism>
<evidence type="ECO:0000256" key="3">
    <source>
        <dbReference type="ARBA" id="ARBA00004629"/>
    </source>
</evidence>
<dbReference type="EMBL" id="MU853343">
    <property type="protein sequence ID" value="KAK4112169.1"/>
    <property type="molecule type" value="Genomic_DNA"/>
</dbReference>
<dbReference type="Pfam" id="PF08655">
    <property type="entry name" value="DASH_Ask1"/>
    <property type="match status" value="1"/>
</dbReference>